<reference evidence="8 9" key="1">
    <citation type="submission" date="2019-12" db="EMBL/GenBank/DDBJ databases">
        <authorList>
            <person name="Li M."/>
        </authorList>
    </citation>
    <scope>NUCLEOTIDE SEQUENCE [LARGE SCALE GENOMIC DNA]</scope>
    <source>
        <strain evidence="8 9">GBMRC 2046</strain>
    </source>
</reference>
<dbReference type="Gene3D" id="3.40.50.2300">
    <property type="match status" value="1"/>
</dbReference>
<comment type="catalytic activity">
    <reaction evidence="1">
        <text>ATP + protein L-histidine = ADP + protein N-phospho-L-histidine.</text>
        <dbReference type="EC" id="2.7.13.3"/>
    </reaction>
</comment>
<dbReference type="SUPFAM" id="SSF52172">
    <property type="entry name" value="CheY-like"/>
    <property type="match status" value="1"/>
</dbReference>
<dbReference type="EMBL" id="WUMV01000003">
    <property type="protein sequence ID" value="MXN65288.1"/>
    <property type="molecule type" value="Genomic_DNA"/>
</dbReference>
<dbReference type="NCBIfam" id="TIGR00229">
    <property type="entry name" value="sensory_box"/>
    <property type="match status" value="1"/>
</dbReference>
<dbReference type="InterPro" id="IPR005467">
    <property type="entry name" value="His_kinase_dom"/>
</dbReference>
<evidence type="ECO:0000313" key="8">
    <source>
        <dbReference type="EMBL" id="MXN65288.1"/>
    </source>
</evidence>
<dbReference type="PANTHER" id="PTHR43065">
    <property type="entry name" value="SENSOR HISTIDINE KINASE"/>
    <property type="match status" value="1"/>
</dbReference>
<dbReference type="Gene3D" id="1.10.287.130">
    <property type="match status" value="1"/>
</dbReference>
<dbReference type="SMART" id="SM00388">
    <property type="entry name" value="HisKA"/>
    <property type="match status" value="1"/>
</dbReference>
<dbReference type="SMART" id="SM00448">
    <property type="entry name" value="REC"/>
    <property type="match status" value="1"/>
</dbReference>
<feature type="domain" description="PAS" evidence="7">
    <location>
        <begin position="154"/>
        <end position="224"/>
    </location>
</feature>
<dbReference type="Proteomes" id="UP000433101">
    <property type="component" value="Unassembled WGS sequence"/>
</dbReference>
<dbReference type="SMART" id="SM00091">
    <property type="entry name" value="PAS"/>
    <property type="match status" value="2"/>
</dbReference>
<dbReference type="CDD" id="cd00082">
    <property type="entry name" value="HisKA"/>
    <property type="match status" value="1"/>
</dbReference>
<dbReference type="Pfam" id="PF00072">
    <property type="entry name" value="Response_reg"/>
    <property type="match status" value="1"/>
</dbReference>
<dbReference type="InterPro" id="IPR036097">
    <property type="entry name" value="HisK_dim/P_sf"/>
</dbReference>
<keyword evidence="3 4" id="KW-0597">Phosphoprotein</keyword>
<feature type="domain" description="Histidine kinase" evidence="5">
    <location>
        <begin position="291"/>
        <end position="515"/>
    </location>
</feature>
<dbReference type="CDD" id="cd00130">
    <property type="entry name" value="PAS"/>
    <property type="match status" value="1"/>
</dbReference>
<comment type="caution">
    <text evidence="8">The sequence shown here is derived from an EMBL/GenBank/DDBJ whole genome shotgun (WGS) entry which is preliminary data.</text>
</comment>
<organism evidence="8 9">
    <name type="scientific">Stappia sediminis</name>
    <dbReference type="NCBI Taxonomy" id="2692190"/>
    <lineage>
        <taxon>Bacteria</taxon>
        <taxon>Pseudomonadati</taxon>
        <taxon>Pseudomonadota</taxon>
        <taxon>Alphaproteobacteria</taxon>
        <taxon>Hyphomicrobiales</taxon>
        <taxon>Stappiaceae</taxon>
        <taxon>Stappia</taxon>
    </lineage>
</organism>
<feature type="domain" description="Response regulatory" evidence="6">
    <location>
        <begin position="575"/>
        <end position="690"/>
    </location>
</feature>
<sequence>MTTATTIQHGLEDHPQLDVLQAALDHINQGFSVFDADLRLLAWNRGLFEMLDLPMWLAARGTPLEYFFRVIAGRGEYGPGNIEEQVQRRLERAWLFEAHSFERVRPNGQVILVTGAPLPQGGFVTTYTDVTSERRQQEQLEQTVMERTRALRQSEDWLRLVTDNVPALVAYLAPGPVFGFANRAYARWFGQTVSSIVGRSVEEIAGPELYPVLAPHIERAFEGAAVSYEYSRASATGRIAHMRSTLIPDRTRDGRTLGCFVLSLDVTRQKHSEAALAQAQRMEAVGQLSGGLAHDFNNLLTIIIGNTLALKRRADEQALPDLSGHLDPLLHAARRGADLTRRLLAFARGDVSDQSRVRLATLVANVGRLLSGSLPKNVHLKLELSDQDTDALIDASGLENALINLAFNARDAMPEGGDVTLSLAARQLDGSEAKAFGIAEGAYGVITVGDTGSGMNAETLRRAFDPFFTTKAFGTGSGLGLPTVYGVVKRAGGHVEINSAPGEGTTITLYLPAAGSAAGVASIREETKAAPISDGAPEHIPFRLIQAERQEYAQDIDPEAISYRSGISARSESALVLVVDDEPDVAEVVRDQLVELGFSVLVSTDTEDALSLVRDVPEIVAVVSDVVMPGQLNGTALARKMREVRPDLPIALMSGYRSDRAGKDTREAGCSVLEKPFTSGMLANAMNEILDP</sequence>
<keyword evidence="9" id="KW-1185">Reference proteome</keyword>
<dbReference type="InterPro" id="IPR000014">
    <property type="entry name" value="PAS"/>
</dbReference>
<evidence type="ECO:0000256" key="1">
    <source>
        <dbReference type="ARBA" id="ARBA00000085"/>
    </source>
</evidence>
<dbReference type="RefSeq" id="WP_160775486.1">
    <property type="nucleotide sequence ID" value="NZ_WUMV01000003.1"/>
</dbReference>
<dbReference type="PANTHER" id="PTHR43065:SF42">
    <property type="entry name" value="TWO-COMPONENT SENSOR PPRA"/>
    <property type="match status" value="1"/>
</dbReference>
<dbReference type="InterPro" id="IPR011006">
    <property type="entry name" value="CheY-like_superfamily"/>
</dbReference>
<dbReference type="Pfam" id="PF02518">
    <property type="entry name" value="HATPase_c"/>
    <property type="match status" value="1"/>
</dbReference>
<dbReference type="InterPro" id="IPR036890">
    <property type="entry name" value="HATPase_C_sf"/>
</dbReference>
<dbReference type="SMART" id="SM00387">
    <property type="entry name" value="HATPase_c"/>
    <property type="match status" value="1"/>
</dbReference>
<dbReference type="AlphaFoldDB" id="A0A7X3LUG6"/>
<dbReference type="PROSITE" id="PS50112">
    <property type="entry name" value="PAS"/>
    <property type="match status" value="1"/>
</dbReference>
<dbReference type="Pfam" id="PF12860">
    <property type="entry name" value="PAS_7"/>
    <property type="match status" value="1"/>
</dbReference>
<dbReference type="InterPro" id="IPR003594">
    <property type="entry name" value="HATPase_dom"/>
</dbReference>
<dbReference type="InterPro" id="IPR001789">
    <property type="entry name" value="Sig_transdc_resp-reg_receiver"/>
</dbReference>
<evidence type="ECO:0000256" key="2">
    <source>
        <dbReference type="ARBA" id="ARBA00012438"/>
    </source>
</evidence>
<dbReference type="SUPFAM" id="SSF55874">
    <property type="entry name" value="ATPase domain of HSP90 chaperone/DNA topoisomerase II/histidine kinase"/>
    <property type="match status" value="1"/>
</dbReference>
<dbReference type="PROSITE" id="PS50110">
    <property type="entry name" value="RESPONSE_REGULATORY"/>
    <property type="match status" value="1"/>
</dbReference>
<protein>
    <recommendedName>
        <fullName evidence="2">histidine kinase</fullName>
        <ecNumber evidence="2">2.7.13.3</ecNumber>
    </recommendedName>
</protein>
<accession>A0A7X3LUG6</accession>
<dbReference type="Pfam" id="PF08448">
    <property type="entry name" value="PAS_4"/>
    <property type="match status" value="1"/>
</dbReference>
<dbReference type="Gene3D" id="3.30.450.20">
    <property type="entry name" value="PAS domain"/>
    <property type="match status" value="2"/>
</dbReference>
<gene>
    <name evidence="8" type="ORF">GR183_10285</name>
</gene>
<dbReference type="PRINTS" id="PR00344">
    <property type="entry name" value="BCTRLSENSOR"/>
</dbReference>
<evidence type="ECO:0000313" key="9">
    <source>
        <dbReference type="Proteomes" id="UP000433101"/>
    </source>
</evidence>
<dbReference type="InterPro" id="IPR035965">
    <property type="entry name" value="PAS-like_dom_sf"/>
</dbReference>
<dbReference type="EC" id="2.7.13.3" evidence="2"/>
<evidence type="ECO:0000259" key="7">
    <source>
        <dbReference type="PROSITE" id="PS50112"/>
    </source>
</evidence>
<name>A0A7X3LUG6_9HYPH</name>
<proteinExistence type="predicted"/>
<dbReference type="GO" id="GO:0000155">
    <property type="term" value="F:phosphorelay sensor kinase activity"/>
    <property type="evidence" value="ECO:0007669"/>
    <property type="project" value="InterPro"/>
</dbReference>
<evidence type="ECO:0000259" key="5">
    <source>
        <dbReference type="PROSITE" id="PS50109"/>
    </source>
</evidence>
<evidence type="ECO:0000256" key="4">
    <source>
        <dbReference type="PROSITE-ProRule" id="PRU00169"/>
    </source>
</evidence>
<feature type="modified residue" description="4-aspartylphosphate" evidence="4">
    <location>
        <position position="625"/>
    </location>
</feature>
<dbReference type="InterPro" id="IPR003661">
    <property type="entry name" value="HisK_dim/P_dom"/>
</dbReference>
<evidence type="ECO:0000259" key="6">
    <source>
        <dbReference type="PROSITE" id="PS50110"/>
    </source>
</evidence>
<evidence type="ECO:0000256" key="3">
    <source>
        <dbReference type="ARBA" id="ARBA00022553"/>
    </source>
</evidence>
<dbReference type="SUPFAM" id="SSF55785">
    <property type="entry name" value="PYP-like sensor domain (PAS domain)"/>
    <property type="match status" value="2"/>
</dbReference>
<dbReference type="Gene3D" id="3.30.565.10">
    <property type="entry name" value="Histidine kinase-like ATPase, C-terminal domain"/>
    <property type="match status" value="1"/>
</dbReference>
<dbReference type="InterPro" id="IPR013656">
    <property type="entry name" value="PAS_4"/>
</dbReference>
<dbReference type="InterPro" id="IPR004358">
    <property type="entry name" value="Sig_transdc_His_kin-like_C"/>
</dbReference>
<dbReference type="PROSITE" id="PS50109">
    <property type="entry name" value="HIS_KIN"/>
    <property type="match status" value="1"/>
</dbReference>
<dbReference type="SUPFAM" id="SSF47384">
    <property type="entry name" value="Homodimeric domain of signal transducing histidine kinase"/>
    <property type="match status" value="1"/>
</dbReference>